<reference evidence="1 2" key="2">
    <citation type="journal article" date="2022" name="Mol. Ecol. Resour.">
        <title>The genomes of chicory, endive, great burdock and yacon provide insights into Asteraceae paleo-polyploidization history and plant inulin production.</title>
        <authorList>
            <person name="Fan W."/>
            <person name="Wang S."/>
            <person name="Wang H."/>
            <person name="Wang A."/>
            <person name="Jiang F."/>
            <person name="Liu H."/>
            <person name="Zhao H."/>
            <person name="Xu D."/>
            <person name="Zhang Y."/>
        </authorList>
    </citation>
    <scope>NUCLEOTIDE SEQUENCE [LARGE SCALE GENOMIC DNA]</scope>
    <source>
        <strain evidence="2">cv. Yunnan</strain>
        <tissue evidence="1">Leaves</tissue>
    </source>
</reference>
<keyword evidence="2" id="KW-1185">Reference proteome</keyword>
<sequence length="70" mass="7495">MAAEESKKPEVEQESPPELPPAADPKVEEAEPPVTEEKPADESKALAIVENAVLARVATEKKDALIKASF</sequence>
<name>A0ACB9HUB3_9ASTR</name>
<evidence type="ECO:0000313" key="1">
    <source>
        <dbReference type="EMBL" id="KAI3799320.1"/>
    </source>
</evidence>
<accession>A0ACB9HUB3</accession>
<proteinExistence type="predicted"/>
<evidence type="ECO:0000313" key="2">
    <source>
        <dbReference type="Proteomes" id="UP001056120"/>
    </source>
</evidence>
<dbReference type="EMBL" id="CM042028">
    <property type="protein sequence ID" value="KAI3799320.1"/>
    <property type="molecule type" value="Genomic_DNA"/>
</dbReference>
<gene>
    <name evidence="1" type="ORF">L1987_34613</name>
</gene>
<reference evidence="2" key="1">
    <citation type="journal article" date="2022" name="Mol. Ecol. Resour.">
        <title>The genomes of chicory, endive, great burdock and yacon provide insights into Asteraceae palaeo-polyploidization history and plant inulin production.</title>
        <authorList>
            <person name="Fan W."/>
            <person name="Wang S."/>
            <person name="Wang H."/>
            <person name="Wang A."/>
            <person name="Jiang F."/>
            <person name="Liu H."/>
            <person name="Zhao H."/>
            <person name="Xu D."/>
            <person name="Zhang Y."/>
        </authorList>
    </citation>
    <scope>NUCLEOTIDE SEQUENCE [LARGE SCALE GENOMIC DNA]</scope>
    <source>
        <strain evidence="2">cv. Yunnan</strain>
    </source>
</reference>
<protein>
    <submittedName>
        <fullName evidence="1">Uncharacterized protein</fullName>
    </submittedName>
</protein>
<dbReference type="Proteomes" id="UP001056120">
    <property type="component" value="Linkage Group LG11"/>
</dbReference>
<comment type="caution">
    <text evidence="1">The sequence shown here is derived from an EMBL/GenBank/DDBJ whole genome shotgun (WGS) entry which is preliminary data.</text>
</comment>
<organism evidence="1 2">
    <name type="scientific">Smallanthus sonchifolius</name>
    <dbReference type="NCBI Taxonomy" id="185202"/>
    <lineage>
        <taxon>Eukaryota</taxon>
        <taxon>Viridiplantae</taxon>
        <taxon>Streptophyta</taxon>
        <taxon>Embryophyta</taxon>
        <taxon>Tracheophyta</taxon>
        <taxon>Spermatophyta</taxon>
        <taxon>Magnoliopsida</taxon>
        <taxon>eudicotyledons</taxon>
        <taxon>Gunneridae</taxon>
        <taxon>Pentapetalae</taxon>
        <taxon>asterids</taxon>
        <taxon>campanulids</taxon>
        <taxon>Asterales</taxon>
        <taxon>Asteraceae</taxon>
        <taxon>Asteroideae</taxon>
        <taxon>Heliantheae alliance</taxon>
        <taxon>Millerieae</taxon>
        <taxon>Smallanthus</taxon>
    </lineage>
</organism>